<name>A0A3A5MVM2_9MICO</name>
<evidence type="ECO:0000313" key="2">
    <source>
        <dbReference type="Proteomes" id="UP000272015"/>
    </source>
</evidence>
<dbReference type="AlphaFoldDB" id="A0A3A5MVM2"/>
<gene>
    <name evidence="1" type="ORF">D6T64_02125</name>
</gene>
<evidence type="ECO:0000313" key="1">
    <source>
        <dbReference type="EMBL" id="RJT91313.1"/>
    </source>
</evidence>
<dbReference type="RefSeq" id="WP_119971002.1">
    <property type="nucleotide sequence ID" value="NZ_JBHSQA010000031.1"/>
</dbReference>
<reference evidence="1 2" key="1">
    <citation type="submission" date="2018-09" db="EMBL/GenBank/DDBJ databases">
        <title>Novel species of Cryobacterium.</title>
        <authorList>
            <person name="Liu Q."/>
            <person name="Xin Y.-H."/>
        </authorList>
    </citation>
    <scope>NUCLEOTIDE SEQUENCE [LARGE SCALE GENOMIC DNA]</scope>
    <source>
        <strain evidence="1 2">Hh39</strain>
    </source>
</reference>
<sequence length="107" mass="11580">MVEILELVEHIGNGVDAVALTVRDFGDDPRVLELFDRPIYRALGKSGAFGQLLGGEHRKAHQHVEEAIGGTARARADYVPPGIRVVDERPGSAARFACSNLDNGCRD</sequence>
<comment type="caution">
    <text evidence="1">The sequence shown here is derived from an EMBL/GenBank/DDBJ whole genome shotgun (WGS) entry which is preliminary data.</text>
</comment>
<accession>A0A3A5MVM2</accession>
<dbReference type="Proteomes" id="UP000272015">
    <property type="component" value="Unassembled WGS sequence"/>
</dbReference>
<organism evidence="1 2">
    <name type="scientific">Cryobacterium melibiosiphilum</name>
    <dbReference type="NCBI Taxonomy" id="995039"/>
    <lineage>
        <taxon>Bacteria</taxon>
        <taxon>Bacillati</taxon>
        <taxon>Actinomycetota</taxon>
        <taxon>Actinomycetes</taxon>
        <taxon>Micrococcales</taxon>
        <taxon>Microbacteriaceae</taxon>
        <taxon>Cryobacterium</taxon>
    </lineage>
</organism>
<dbReference type="EMBL" id="QZVS01000049">
    <property type="protein sequence ID" value="RJT91313.1"/>
    <property type="molecule type" value="Genomic_DNA"/>
</dbReference>
<protein>
    <submittedName>
        <fullName evidence="1">Uncharacterized protein</fullName>
    </submittedName>
</protein>
<keyword evidence="2" id="KW-1185">Reference proteome</keyword>
<proteinExistence type="predicted"/>